<evidence type="ECO:0000256" key="1">
    <source>
        <dbReference type="SAM" id="SignalP"/>
    </source>
</evidence>
<protein>
    <submittedName>
        <fullName evidence="2">Uncharacterized protein</fullName>
    </submittedName>
</protein>
<dbReference type="HOGENOM" id="CLU_193208_0_0_1"/>
<accession>A0A0C9TFC7</accession>
<proteinExistence type="predicted"/>
<feature type="signal peptide" evidence="1">
    <location>
        <begin position="1"/>
        <end position="19"/>
    </location>
</feature>
<dbReference type="Proteomes" id="UP000054279">
    <property type="component" value="Unassembled WGS sequence"/>
</dbReference>
<keyword evidence="3" id="KW-1185">Reference proteome</keyword>
<dbReference type="AlphaFoldDB" id="A0A0C9TFC7"/>
<name>A0A0C9TFC7_SPHS4</name>
<dbReference type="EMBL" id="KN837317">
    <property type="protein sequence ID" value="KIJ28033.1"/>
    <property type="molecule type" value="Genomic_DNA"/>
</dbReference>
<organism evidence="2 3">
    <name type="scientific">Sphaerobolus stellatus (strain SS14)</name>
    <dbReference type="NCBI Taxonomy" id="990650"/>
    <lineage>
        <taxon>Eukaryota</taxon>
        <taxon>Fungi</taxon>
        <taxon>Dikarya</taxon>
        <taxon>Basidiomycota</taxon>
        <taxon>Agaricomycotina</taxon>
        <taxon>Agaricomycetes</taxon>
        <taxon>Phallomycetidae</taxon>
        <taxon>Geastrales</taxon>
        <taxon>Sphaerobolaceae</taxon>
        <taxon>Sphaerobolus</taxon>
    </lineage>
</organism>
<feature type="chain" id="PRO_5002213696" evidence="1">
    <location>
        <begin position="20"/>
        <end position="91"/>
    </location>
</feature>
<evidence type="ECO:0000313" key="3">
    <source>
        <dbReference type="Proteomes" id="UP000054279"/>
    </source>
</evidence>
<gene>
    <name evidence="2" type="ORF">M422DRAFT_270721</name>
</gene>
<keyword evidence="1" id="KW-0732">Signal</keyword>
<evidence type="ECO:0000313" key="2">
    <source>
        <dbReference type="EMBL" id="KIJ28033.1"/>
    </source>
</evidence>
<reference evidence="2 3" key="1">
    <citation type="submission" date="2014-06" db="EMBL/GenBank/DDBJ databases">
        <title>Evolutionary Origins and Diversification of the Mycorrhizal Mutualists.</title>
        <authorList>
            <consortium name="DOE Joint Genome Institute"/>
            <consortium name="Mycorrhizal Genomics Consortium"/>
            <person name="Kohler A."/>
            <person name="Kuo A."/>
            <person name="Nagy L.G."/>
            <person name="Floudas D."/>
            <person name="Copeland A."/>
            <person name="Barry K.W."/>
            <person name="Cichocki N."/>
            <person name="Veneault-Fourrey C."/>
            <person name="LaButti K."/>
            <person name="Lindquist E.A."/>
            <person name="Lipzen A."/>
            <person name="Lundell T."/>
            <person name="Morin E."/>
            <person name="Murat C."/>
            <person name="Riley R."/>
            <person name="Ohm R."/>
            <person name="Sun H."/>
            <person name="Tunlid A."/>
            <person name="Henrissat B."/>
            <person name="Grigoriev I.V."/>
            <person name="Hibbett D.S."/>
            <person name="Martin F."/>
        </authorList>
    </citation>
    <scope>NUCLEOTIDE SEQUENCE [LARGE SCALE GENOMIC DNA]</scope>
    <source>
        <strain evidence="2 3">SS14</strain>
    </source>
</reference>
<sequence length="91" mass="10442">MKSLSLFAIVNFALSFTAAAPLEPREPKTTALVQRETDTAEVSWPDKREVDTADVLNTFRWVEKREVEIADVFLASRRDDEQCILCHVFKK</sequence>